<protein>
    <submittedName>
        <fullName evidence="6">GYF domain-containing protein</fullName>
    </submittedName>
</protein>
<evidence type="ECO:0000313" key="4">
    <source>
        <dbReference type="EMBL" id="VDP17150.1"/>
    </source>
</evidence>
<dbReference type="GO" id="GO:0017148">
    <property type="term" value="P:negative regulation of translation"/>
    <property type="evidence" value="ECO:0007669"/>
    <property type="project" value="TreeGrafter"/>
</dbReference>
<feature type="compositionally biased region" description="Basic and acidic residues" evidence="3">
    <location>
        <begin position="156"/>
        <end position="174"/>
    </location>
</feature>
<gene>
    <name evidence="4" type="ORF">SBAD_LOCUS8441</name>
</gene>
<dbReference type="InterPro" id="IPR018862">
    <property type="entry name" value="eIF4E-T"/>
</dbReference>
<dbReference type="Proteomes" id="UP000270296">
    <property type="component" value="Unassembled WGS sequence"/>
</dbReference>
<organism evidence="6">
    <name type="scientific">Soboliphyme baturini</name>
    <dbReference type="NCBI Taxonomy" id="241478"/>
    <lineage>
        <taxon>Eukaryota</taxon>
        <taxon>Metazoa</taxon>
        <taxon>Ecdysozoa</taxon>
        <taxon>Nematoda</taxon>
        <taxon>Enoplea</taxon>
        <taxon>Dorylaimia</taxon>
        <taxon>Dioctophymatida</taxon>
        <taxon>Dioctophymatoidea</taxon>
        <taxon>Soboliphymatidae</taxon>
        <taxon>Soboliphyme</taxon>
    </lineage>
</organism>
<evidence type="ECO:0000256" key="3">
    <source>
        <dbReference type="SAM" id="MobiDB-lite"/>
    </source>
</evidence>
<keyword evidence="5" id="KW-1185">Reference proteome</keyword>
<dbReference type="Pfam" id="PF10477">
    <property type="entry name" value="EIF4E-T"/>
    <property type="match status" value="1"/>
</dbReference>
<evidence type="ECO:0000313" key="6">
    <source>
        <dbReference type="WBParaSite" id="SBAD_0000875101-mRNA-1"/>
    </source>
</evidence>
<feature type="region of interest" description="Disordered" evidence="3">
    <location>
        <begin position="82"/>
        <end position="196"/>
    </location>
</feature>
<evidence type="ECO:0000313" key="5">
    <source>
        <dbReference type="Proteomes" id="UP000270296"/>
    </source>
</evidence>
<dbReference type="PANTHER" id="PTHR12269:SF1">
    <property type="entry name" value="EUKARYOTIC TRANSLATION INITIATION FACTOR 4E TRANSPORTER"/>
    <property type="match status" value="1"/>
</dbReference>
<sequence length="284" mass="31946">MTETVRGNEQKEPEIAESSKKKEIYKYDQETMLKVSMLPASKVRPECLPEDFDVVFQGAEGTVVKLWSPDLWIQSLWDREDRTGPSASFRNGRARPAEADFRKRLGKRSVSPHKKEESTRNVPFPPHDVCVETGGLPLGNVRGRGRVQQRGGGGDNWREHPLNSRNKENKDTRFRSSNWSNNHRYDRRSNAGSTKELPEWATYNPTEQDETMELHGFEDDVNQEVPPDSKPPTAVVTKAADTMKGSMLDNILLSANLAADRSAGLLSKGPIDDMFAASAEKFNM</sequence>
<evidence type="ECO:0000256" key="1">
    <source>
        <dbReference type="ARBA" id="ARBA00004496"/>
    </source>
</evidence>
<reference evidence="6" key="1">
    <citation type="submission" date="2016-06" db="UniProtKB">
        <authorList>
            <consortium name="WormBaseParasite"/>
        </authorList>
    </citation>
    <scope>IDENTIFICATION</scope>
</reference>
<dbReference type="AlphaFoldDB" id="A0A183IXU3"/>
<accession>A0A183IXU3</accession>
<dbReference type="GO" id="GO:0036464">
    <property type="term" value="C:cytoplasmic ribonucleoprotein granule"/>
    <property type="evidence" value="ECO:0007669"/>
    <property type="project" value="UniProtKB-ARBA"/>
</dbReference>
<dbReference type="GO" id="GO:0003729">
    <property type="term" value="F:mRNA binding"/>
    <property type="evidence" value="ECO:0007669"/>
    <property type="project" value="TreeGrafter"/>
</dbReference>
<feature type="region of interest" description="Disordered" evidence="3">
    <location>
        <begin position="1"/>
        <end position="20"/>
    </location>
</feature>
<keyword evidence="2" id="KW-0963">Cytoplasm</keyword>
<dbReference type="WBParaSite" id="SBAD_0000875101-mRNA-1">
    <property type="protein sequence ID" value="SBAD_0000875101-mRNA-1"/>
    <property type="gene ID" value="SBAD_0000875101"/>
</dbReference>
<dbReference type="PANTHER" id="PTHR12269">
    <property type="entry name" value="EUKARYOTIC TRANSLATION INITIATION FACTOR 4E TRANSPORTER"/>
    <property type="match status" value="1"/>
</dbReference>
<name>A0A183IXU3_9BILA</name>
<evidence type="ECO:0000256" key="2">
    <source>
        <dbReference type="ARBA" id="ARBA00022490"/>
    </source>
</evidence>
<dbReference type="GO" id="GO:0005634">
    <property type="term" value="C:nucleus"/>
    <property type="evidence" value="ECO:0007669"/>
    <property type="project" value="TreeGrafter"/>
</dbReference>
<reference evidence="4 5" key="2">
    <citation type="submission" date="2018-11" db="EMBL/GenBank/DDBJ databases">
        <authorList>
            <consortium name="Pathogen Informatics"/>
        </authorList>
    </citation>
    <scope>NUCLEOTIDE SEQUENCE [LARGE SCALE GENOMIC DNA]</scope>
</reference>
<comment type="subcellular location">
    <subcellularLocation>
        <location evidence="1">Cytoplasm</location>
    </subcellularLocation>
</comment>
<dbReference type="OrthoDB" id="8916892at2759"/>
<dbReference type="EMBL" id="UZAM01011595">
    <property type="protein sequence ID" value="VDP17150.1"/>
    <property type="molecule type" value="Genomic_DNA"/>
</dbReference>
<proteinExistence type="predicted"/>